<dbReference type="Proteomes" id="UP000051952">
    <property type="component" value="Unassembled WGS sequence"/>
</dbReference>
<dbReference type="EMBL" id="CYKH01001002">
    <property type="protein sequence ID" value="CUG76820.1"/>
    <property type="molecule type" value="Genomic_DNA"/>
</dbReference>
<accession>A0A0S4J3U4</accession>
<reference evidence="2" key="1">
    <citation type="submission" date="2015-09" db="EMBL/GenBank/DDBJ databases">
        <authorList>
            <consortium name="Pathogen Informatics"/>
        </authorList>
    </citation>
    <scope>NUCLEOTIDE SEQUENCE [LARGE SCALE GENOMIC DNA]</scope>
    <source>
        <strain evidence="2">Lake Konstanz</strain>
    </source>
</reference>
<dbReference type="VEuPathDB" id="TriTrypDB:BSAL_85235c"/>
<proteinExistence type="predicted"/>
<protein>
    <submittedName>
        <fullName evidence="1">Uncharacterized protein</fullName>
    </submittedName>
</protein>
<dbReference type="AlphaFoldDB" id="A0A0S4J3U4"/>
<evidence type="ECO:0000313" key="2">
    <source>
        <dbReference type="Proteomes" id="UP000051952"/>
    </source>
</evidence>
<keyword evidence="2" id="KW-1185">Reference proteome</keyword>
<gene>
    <name evidence="1" type="ORF">BSAL_85235c</name>
</gene>
<name>A0A0S4J3U4_BODSA</name>
<evidence type="ECO:0000313" key="1">
    <source>
        <dbReference type="EMBL" id="CUG76820.1"/>
    </source>
</evidence>
<sequence length="237" mass="26496">MVGEVLWEMAKTTPAPPTVLTFEDALKSVAVYVPAAALAAPLPQVVRTAFSEVLMALEERPEIHATSTPTAPLALPPVVETTAEKEAREKVITVAGVKFPRTTLRPFTSLYPHLWVGHTFVEWRMAFDELTKGDKCPDHMRFKLKKLVEIVEAWFLDLPSSIDGFTTTKIMTFNACIALLLEIHILSIPLSTTPSSATAFFAQLLEERTHNCQALNYYEDLRKVVERKGNTSLPFRQ</sequence>
<organism evidence="1 2">
    <name type="scientific">Bodo saltans</name>
    <name type="common">Flagellated protozoan</name>
    <dbReference type="NCBI Taxonomy" id="75058"/>
    <lineage>
        <taxon>Eukaryota</taxon>
        <taxon>Discoba</taxon>
        <taxon>Euglenozoa</taxon>
        <taxon>Kinetoplastea</taxon>
        <taxon>Metakinetoplastina</taxon>
        <taxon>Eubodonida</taxon>
        <taxon>Bodonidae</taxon>
        <taxon>Bodo</taxon>
    </lineage>
</organism>